<dbReference type="Proteomes" id="UP000467249">
    <property type="component" value="Chromosome"/>
</dbReference>
<dbReference type="Pfam" id="PF00378">
    <property type="entry name" value="ECH_1"/>
    <property type="match status" value="1"/>
</dbReference>
<dbReference type="AlphaFoldDB" id="A0A6N4W4R1"/>
<proteinExistence type="predicted"/>
<evidence type="ECO:0000313" key="1">
    <source>
        <dbReference type="EMBL" id="BBZ75528.1"/>
    </source>
</evidence>
<dbReference type="CDD" id="cd06558">
    <property type="entry name" value="crotonase-like"/>
    <property type="match status" value="1"/>
</dbReference>
<gene>
    <name evidence="1" type="ORF">MANY_08650</name>
</gene>
<dbReference type="Gene3D" id="3.90.226.10">
    <property type="entry name" value="2-enoyl-CoA Hydratase, Chain A, domain 1"/>
    <property type="match status" value="1"/>
</dbReference>
<dbReference type="GO" id="GO:0003824">
    <property type="term" value="F:catalytic activity"/>
    <property type="evidence" value="ECO:0007669"/>
    <property type="project" value="UniProtKB-ARBA"/>
</dbReference>
<dbReference type="EMBL" id="AP022620">
    <property type="protein sequence ID" value="BBZ75528.1"/>
    <property type="molecule type" value="Genomic_DNA"/>
</dbReference>
<dbReference type="PANTHER" id="PTHR43459">
    <property type="entry name" value="ENOYL-COA HYDRATASE"/>
    <property type="match status" value="1"/>
</dbReference>
<dbReference type="RefSeq" id="WP_163803117.1">
    <property type="nucleotide sequence ID" value="NZ_AP022620.1"/>
</dbReference>
<protein>
    <submittedName>
        <fullName evidence="1">Enoyl-CoA hydratase</fullName>
    </submittedName>
</protein>
<dbReference type="InterPro" id="IPR001753">
    <property type="entry name" value="Enoyl-CoA_hydra/iso"/>
</dbReference>
<reference evidence="1 2" key="1">
    <citation type="journal article" date="2019" name="Emerg. Microbes Infect.">
        <title>Comprehensive subspecies identification of 175 nontuberculous mycobacteria species based on 7547 genomic profiles.</title>
        <authorList>
            <person name="Matsumoto Y."/>
            <person name="Kinjo T."/>
            <person name="Motooka D."/>
            <person name="Nabeya D."/>
            <person name="Jung N."/>
            <person name="Uechi K."/>
            <person name="Horii T."/>
            <person name="Iida T."/>
            <person name="Fujita J."/>
            <person name="Nakamura S."/>
        </authorList>
    </citation>
    <scope>NUCLEOTIDE SEQUENCE [LARGE SCALE GENOMIC DNA]</scope>
    <source>
        <strain evidence="1 2">JCM 30275</strain>
    </source>
</reference>
<evidence type="ECO:0000313" key="2">
    <source>
        <dbReference type="Proteomes" id="UP000467249"/>
    </source>
</evidence>
<sequence>MTTTEISTLAGYEAFAPSLLVEKVGAVHVVRINRPQAFNAVDEALHHAMTKIWRVLLNDDDVRAVVITGSGKAFSAGGDMVMFGRLIEDPVARAHQIAEARVVFTEVINFGKPLVSAVNGPAVGLGCSIALLSDLVIMGENAYLADPHVAVGLTAGDGGAAMLPLLIGLTKAKQYVMLGDRITAKDAEQLGLAIEVVADDAVLDKALALGERLAALPAQALRSTKIAMNMHLSRAALGVLEYALAEEFVSFSTPEFQERVAAFRAKAK</sequence>
<name>A0A6N4W4R1_9MYCO</name>
<dbReference type="SUPFAM" id="SSF52096">
    <property type="entry name" value="ClpP/crotonase"/>
    <property type="match status" value="1"/>
</dbReference>
<keyword evidence="2" id="KW-1185">Reference proteome</keyword>
<dbReference type="PANTHER" id="PTHR43459:SF3">
    <property type="entry name" value="ENOYL-COA HYDRATASE ECHA15 (ENOYL HYDRASE) (UNSATURATED ACYL-COA HYDRATASE) (CROTONASE)-RELATED"/>
    <property type="match status" value="1"/>
</dbReference>
<dbReference type="KEGG" id="many:MANY_08650"/>
<accession>A0A6N4W4R1</accession>
<organism evidence="1 2">
    <name type="scientific">Mycolicibacterium anyangense</name>
    <dbReference type="NCBI Taxonomy" id="1431246"/>
    <lineage>
        <taxon>Bacteria</taxon>
        <taxon>Bacillati</taxon>
        <taxon>Actinomycetota</taxon>
        <taxon>Actinomycetes</taxon>
        <taxon>Mycobacteriales</taxon>
        <taxon>Mycobacteriaceae</taxon>
        <taxon>Mycolicibacterium</taxon>
    </lineage>
</organism>
<dbReference type="InterPro" id="IPR029045">
    <property type="entry name" value="ClpP/crotonase-like_dom_sf"/>
</dbReference>